<evidence type="ECO:0000259" key="9">
    <source>
        <dbReference type="PROSITE" id="PS50110"/>
    </source>
</evidence>
<dbReference type="SMART" id="SM00388">
    <property type="entry name" value="HisKA"/>
    <property type="match status" value="1"/>
</dbReference>
<dbReference type="PROSITE" id="PS50109">
    <property type="entry name" value="HIS_KIN"/>
    <property type="match status" value="1"/>
</dbReference>
<keyword evidence="7" id="KW-0812">Transmembrane</keyword>
<organism evidence="10 11">
    <name type="scientific">Halopseudomonas salegens</name>
    <dbReference type="NCBI Taxonomy" id="1434072"/>
    <lineage>
        <taxon>Bacteria</taxon>
        <taxon>Pseudomonadati</taxon>
        <taxon>Pseudomonadota</taxon>
        <taxon>Gammaproteobacteria</taxon>
        <taxon>Pseudomonadales</taxon>
        <taxon>Pseudomonadaceae</taxon>
        <taxon>Halopseudomonas</taxon>
    </lineage>
</organism>
<feature type="domain" description="Histidine kinase" evidence="8">
    <location>
        <begin position="439"/>
        <end position="654"/>
    </location>
</feature>
<evidence type="ECO:0000256" key="6">
    <source>
        <dbReference type="PROSITE-ProRule" id="PRU00169"/>
    </source>
</evidence>
<proteinExistence type="predicted"/>
<gene>
    <name evidence="10" type="ORF">SAMN05216210_2986</name>
</gene>
<feature type="transmembrane region" description="Helical" evidence="7">
    <location>
        <begin position="337"/>
        <end position="358"/>
    </location>
</feature>
<feature type="modified residue" description="4-aspartylphosphate" evidence="6">
    <location>
        <position position="727"/>
    </location>
</feature>
<dbReference type="Pfam" id="PF00512">
    <property type="entry name" value="HisKA"/>
    <property type="match status" value="1"/>
</dbReference>
<dbReference type="Gene3D" id="1.10.287.130">
    <property type="match status" value="1"/>
</dbReference>
<dbReference type="OrthoDB" id="9797243at2"/>
<dbReference type="InterPro" id="IPR011623">
    <property type="entry name" value="7TMR_DISM_rcpt_extracell_dom1"/>
</dbReference>
<evidence type="ECO:0000256" key="4">
    <source>
        <dbReference type="ARBA" id="ARBA00022679"/>
    </source>
</evidence>
<sequence length="796" mass="90161">MTPILFWKKFTDLFLLLTLLSAFPLSGYAAILDCRPGVESVLDHALILEDMDRSLTPTEVAALPVGQFYTHRSSLPDWALTRSAIWLRFELGNTQTQPCSRWLTVGEPRLENIQVFLQHNETRTRLQAGSAYPLDDWSVAARQPRFRLDVPPGESLQVLVRVVSNSVMLVNPKLWDDSTLLSKVAKDQLIDGMTLGFILLMVSVALIIGVVIRSRLLLLHALVVLCYSGFTMAVNGYLFYWPALLPWSREIVAGLSAVSYLLIYFLLYTLLRLDSLHRWLNAAFLLYALITVIVLLQGIVGNFIWSLEKFDVLRFGYYILVPIALLISLYQRVRLSWLAWLLCTLLSLQGLHWLWMQFQNLAWTDDVDQYSLQSGFFFVFLLLCTLTFEALQLRRREHTAQDELIALQQAEHERLESQVEKRTSQLRESLNARSSLLGRISHDLRSPLSSIISYAQESRASSSKEYLERIERHARQQLAMLDDLVEFSRTELQQIELSLAPGYLFGFLYEIEEEGRFLAQRRNNELRCELADDLPTVVNADFQQLRRVLINLLNNAAKFTRNGTIILQVETLAPAKQDSGLRFAVRDSGPGFPVGKSHQMLEAFQRGNNSVGVEGYGLGLSIVAELLKQMDSELQIQSTPGSGSSLSFELELSFASEEELDSLFLESHTLGVHGEGYRIILVDDIALTRAFLGDLLMGYGFDVTAVETAEEALSYLADEPADLMITDQLMPGTNGWALLREVRQKHPKLPVMLYSSIPPRPPIEHQDLSFDTTLLKPASTEKLLDSIQAFCRHISR</sequence>
<evidence type="ECO:0000256" key="2">
    <source>
        <dbReference type="ARBA" id="ARBA00012438"/>
    </source>
</evidence>
<evidence type="ECO:0000313" key="11">
    <source>
        <dbReference type="Proteomes" id="UP000243924"/>
    </source>
</evidence>
<dbReference type="InterPro" id="IPR004358">
    <property type="entry name" value="Sig_transdc_His_kin-like_C"/>
</dbReference>
<keyword evidence="7" id="KW-1133">Transmembrane helix</keyword>
<dbReference type="AlphaFoldDB" id="A0A1H2HEM6"/>
<keyword evidence="11" id="KW-1185">Reference proteome</keyword>
<dbReference type="Pfam" id="PF07695">
    <property type="entry name" value="7TMR-DISM_7TM"/>
    <property type="match status" value="1"/>
</dbReference>
<dbReference type="SMART" id="SM00448">
    <property type="entry name" value="REC"/>
    <property type="match status" value="1"/>
</dbReference>
<dbReference type="EMBL" id="LT629787">
    <property type="protein sequence ID" value="SDU30283.1"/>
    <property type="molecule type" value="Genomic_DNA"/>
</dbReference>
<keyword evidence="7" id="KW-0472">Membrane</keyword>
<keyword evidence="4" id="KW-0808">Transferase</keyword>
<dbReference type="InterPro" id="IPR001789">
    <property type="entry name" value="Sig_transdc_resp-reg_receiver"/>
</dbReference>
<evidence type="ECO:0000259" key="8">
    <source>
        <dbReference type="PROSITE" id="PS50109"/>
    </source>
</evidence>
<feature type="transmembrane region" description="Helical" evidence="7">
    <location>
        <begin position="283"/>
        <end position="306"/>
    </location>
</feature>
<evidence type="ECO:0000313" key="10">
    <source>
        <dbReference type="EMBL" id="SDU30283.1"/>
    </source>
</evidence>
<feature type="transmembrane region" description="Helical" evidence="7">
    <location>
        <begin position="192"/>
        <end position="212"/>
    </location>
</feature>
<keyword evidence="3 6" id="KW-0597">Phosphoprotein</keyword>
<protein>
    <recommendedName>
        <fullName evidence="2">histidine kinase</fullName>
        <ecNumber evidence="2">2.7.13.3</ecNumber>
    </recommendedName>
</protein>
<dbReference type="Gene3D" id="2.60.40.2380">
    <property type="match status" value="1"/>
</dbReference>
<name>A0A1H2HEM6_9GAMM</name>
<dbReference type="InterPro" id="IPR036097">
    <property type="entry name" value="HisK_dim/P_sf"/>
</dbReference>
<feature type="transmembrane region" description="Helical" evidence="7">
    <location>
        <begin position="312"/>
        <end position="330"/>
    </location>
</feature>
<dbReference type="Pfam" id="PF07696">
    <property type="entry name" value="7TMR-DISMED2"/>
    <property type="match status" value="1"/>
</dbReference>
<dbReference type="GO" id="GO:0005886">
    <property type="term" value="C:plasma membrane"/>
    <property type="evidence" value="ECO:0007669"/>
    <property type="project" value="TreeGrafter"/>
</dbReference>
<dbReference type="Gene3D" id="3.40.50.2300">
    <property type="match status" value="1"/>
</dbReference>
<feature type="transmembrane region" description="Helical" evidence="7">
    <location>
        <begin position="251"/>
        <end position="271"/>
    </location>
</feature>
<dbReference type="SUPFAM" id="SSF55874">
    <property type="entry name" value="ATPase domain of HSP90 chaperone/DNA topoisomerase II/histidine kinase"/>
    <property type="match status" value="1"/>
</dbReference>
<dbReference type="Gene3D" id="3.30.565.10">
    <property type="entry name" value="Histidine kinase-like ATPase, C-terminal domain"/>
    <property type="match status" value="1"/>
</dbReference>
<feature type="domain" description="Response regulatory" evidence="9">
    <location>
        <begin position="678"/>
        <end position="791"/>
    </location>
</feature>
<dbReference type="InterPro" id="IPR003661">
    <property type="entry name" value="HisK_dim/P_dom"/>
</dbReference>
<dbReference type="SUPFAM" id="SSF47384">
    <property type="entry name" value="Homodimeric domain of signal transducing histidine kinase"/>
    <property type="match status" value="1"/>
</dbReference>
<dbReference type="SUPFAM" id="SSF52172">
    <property type="entry name" value="CheY-like"/>
    <property type="match status" value="1"/>
</dbReference>
<dbReference type="Proteomes" id="UP000243924">
    <property type="component" value="Chromosome I"/>
</dbReference>
<keyword evidence="5 10" id="KW-0418">Kinase</keyword>
<comment type="catalytic activity">
    <reaction evidence="1">
        <text>ATP + protein L-histidine = ADP + protein N-phospho-L-histidine.</text>
        <dbReference type="EC" id="2.7.13.3"/>
    </reaction>
</comment>
<evidence type="ECO:0000256" key="5">
    <source>
        <dbReference type="ARBA" id="ARBA00022777"/>
    </source>
</evidence>
<dbReference type="PROSITE" id="PS50110">
    <property type="entry name" value="RESPONSE_REGULATORY"/>
    <property type="match status" value="1"/>
</dbReference>
<feature type="transmembrane region" description="Helical" evidence="7">
    <location>
        <begin position="217"/>
        <end position="239"/>
    </location>
</feature>
<dbReference type="InterPro" id="IPR011622">
    <property type="entry name" value="7TMR_DISM_rcpt_extracell_dom2"/>
</dbReference>
<dbReference type="GO" id="GO:0000155">
    <property type="term" value="F:phosphorelay sensor kinase activity"/>
    <property type="evidence" value="ECO:0007669"/>
    <property type="project" value="InterPro"/>
</dbReference>
<dbReference type="InterPro" id="IPR003594">
    <property type="entry name" value="HATPase_dom"/>
</dbReference>
<dbReference type="GO" id="GO:0009927">
    <property type="term" value="F:histidine phosphotransfer kinase activity"/>
    <property type="evidence" value="ECO:0007669"/>
    <property type="project" value="TreeGrafter"/>
</dbReference>
<dbReference type="EC" id="2.7.13.3" evidence="2"/>
<dbReference type="RefSeq" id="WP_092388380.1">
    <property type="nucleotide sequence ID" value="NZ_LT629787.1"/>
</dbReference>
<dbReference type="CDD" id="cd00156">
    <property type="entry name" value="REC"/>
    <property type="match status" value="1"/>
</dbReference>
<reference evidence="11" key="1">
    <citation type="submission" date="2016-10" db="EMBL/GenBank/DDBJ databases">
        <authorList>
            <person name="Varghese N."/>
            <person name="Submissions S."/>
        </authorList>
    </citation>
    <scope>NUCLEOTIDE SEQUENCE [LARGE SCALE GENOMIC DNA]</scope>
    <source>
        <strain evidence="11">CECT 8338</strain>
    </source>
</reference>
<evidence type="ECO:0000256" key="7">
    <source>
        <dbReference type="SAM" id="Phobius"/>
    </source>
</evidence>
<dbReference type="Pfam" id="PF00072">
    <property type="entry name" value="Response_reg"/>
    <property type="match status" value="1"/>
</dbReference>
<dbReference type="InterPro" id="IPR005467">
    <property type="entry name" value="His_kinase_dom"/>
</dbReference>
<evidence type="ECO:0000256" key="1">
    <source>
        <dbReference type="ARBA" id="ARBA00000085"/>
    </source>
</evidence>
<accession>A0A1H2HEM6</accession>
<dbReference type="PRINTS" id="PR00344">
    <property type="entry name" value="BCTRLSENSOR"/>
</dbReference>
<evidence type="ECO:0000256" key="3">
    <source>
        <dbReference type="ARBA" id="ARBA00022553"/>
    </source>
</evidence>
<dbReference type="InterPro" id="IPR011006">
    <property type="entry name" value="CheY-like_superfamily"/>
</dbReference>
<dbReference type="STRING" id="1434072.SAMN05216210_2986"/>
<feature type="transmembrane region" description="Helical" evidence="7">
    <location>
        <begin position="370"/>
        <end position="391"/>
    </location>
</feature>
<dbReference type="Pfam" id="PF02518">
    <property type="entry name" value="HATPase_c"/>
    <property type="match status" value="1"/>
</dbReference>
<dbReference type="PANTHER" id="PTHR43047:SF72">
    <property type="entry name" value="OSMOSENSING HISTIDINE PROTEIN KINASE SLN1"/>
    <property type="match status" value="1"/>
</dbReference>
<dbReference type="SMART" id="SM00387">
    <property type="entry name" value="HATPase_c"/>
    <property type="match status" value="1"/>
</dbReference>
<dbReference type="InterPro" id="IPR036890">
    <property type="entry name" value="HATPase_C_sf"/>
</dbReference>
<dbReference type="PANTHER" id="PTHR43047">
    <property type="entry name" value="TWO-COMPONENT HISTIDINE PROTEIN KINASE"/>
    <property type="match status" value="1"/>
</dbReference>
<dbReference type="CDD" id="cd00082">
    <property type="entry name" value="HisKA"/>
    <property type="match status" value="1"/>
</dbReference>